<reference evidence="2" key="1">
    <citation type="submission" date="2021-01" db="EMBL/GenBank/DDBJ databases">
        <title>Phytophthora aleatoria, a newly-described species from Pinus radiata is distinct from Phytophthora cactorum isolates based on comparative genomics.</title>
        <authorList>
            <person name="Mcdougal R."/>
            <person name="Panda P."/>
            <person name="Williams N."/>
            <person name="Studholme D.J."/>
        </authorList>
    </citation>
    <scope>NUCLEOTIDE SEQUENCE</scope>
    <source>
        <strain evidence="2">NZFS 3830</strain>
    </source>
</reference>
<organism evidence="2 3">
    <name type="scientific">Phytophthora cactorum</name>
    <dbReference type="NCBI Taxonomy" id="29920"/>
    <lineage>
        <taxon>Eukaryota</taxon>
        <taxon>Sar</taxon>
        <taxon>Stramenopiles</taxon>
        <taxon>Oomycota</taxon>
        <taxon>Peronosporomycetes</taxon>
        <taxon>Peronosporales</taxon>
        <taxon>Peronosporaceae</taxon>
        <taxon>Phytophthora</taxon>
    </lineage>
</organism>
<gene>
    <name evidence="2" type="ORF">JG687_00014666</name>
</gene>
<proteinExistence type="predicted"/>
<dbReference type="PANTHER" id="PTHR37069">
    <property type="entry name" value="DDE_TNP_1_7 DOMAIN-CONTAINING PROTEIN"/>
    <property type="match status" value="1"/>
</dbReference>
<feature type="compositionally biased region" description="Low complexity" evidence="1">
    <location>
        <begin position="110"/>
        <end position="138"/>
    </location>
</feature>
<accession>A0A8T1TY31</accession>
<dbReference type="VEuPathDB" id="FungiDB:PC110_g12861"/>
<feature type="region of interest" description="Disordered" evidence="1">
    <location>
        <begin position="1"/>
        <end position="30"/>
    </location>
</feature>
<dbReference type="PANTHER" id="PTHR37069:SF2">
    <property type="entry name" value="PIGGYBAC TRANSPOSABLE ELEMENT-DERIVED PROTEIN DOMAIN-CONTAINING PROTEIN"/>
    <property type="match status" value="1"/>
</dbReference>
<dbReference type="VEuPathDB" id="FungiDB:PC110_g19650"/>
<feature type="compositionally biased region" description="Polar residues" evidence="1">
    <location>
        <begin position="189"/>
        <end position="220"/>
    </location>
</feature>
<sequence length="458" mass="49990">MPKRVRGEATEGPERRRQRRVPRTDSEASNLGGVVAFNDAWAWLRSAGWYSKPPARRSLDPRFRYIRPGCDLDGQDGVDFLLGEASVLQYTAAMTDAGPQRESGGGRGSGRSSHTGGRMSAATPAAATSTTGDGSDAGQNHSALRSPATPRIGAGASRGRGRGRGRGLGPDAGRGDASTAVPAVLASPSVYNRPQVTDVGTPQTGLTPNSSRSPGPSQRTPPVLLQEVYLDKLVAFSPEKEPWMKSKHYRAVETAFIVGRVCRRPLRGKFASLFEIRWLDSQFQLVVEHVSVGVVQQGSQTTSYLPERRAIQTGRSWSREILMMILRLMVMLTFTCSNITKSLTPESYSQQVSKKLRPLKTCALSLPERWRSRKTFSNARMALQQPGLGQSTNIYSCTLLLQAFCLFAHVLLAASVVRNQQVRGYTQHPNFASVCTSRADELPRDHVLHGFEHQGGVC</sequence>
<evidence type="ECO:0000313" key="3">
    <source>
        <dbReference type="Proteomes" id="UP000688947"/>
    </source>
</evidence>
<feature type="compositionally biased region" description="Basic and acidic residues" evidence="1">
    <location>
        <begin position="1"/>
        <end position="15"/>
    </location>
</feature>
<name>A0A8T1TY31_9STRA</name>
<dbReference type="AlphaFoldDB" id="A0A8T1TY31"/>
<evidence type="ECO:0000256" key="1">
    <source>
        <dbReference type="SAM" id="MobiDB-lite"/>
    </source>
</evidence>
<feature type="region of interest" description="Disordered" evidence="1">
    <location>
        <begin position="95"/>
        <end position="221"/>
    </location>
</feature>
<dbReference type="Proteomes" id="UP000688947">
    <property type="component" value="Unassembled WGS sequence"/>
</dbReference>
<protein>
    <submittedName>
        <fullName evidence="2">Uncharacterized protein</fullName>
    </submittedName>
</protein>
<comment type="caution">
    <text evidence="2">The sequence shown here is derived from an EMBL/GenBank/DDBJ whole genome shotgun (WGS) entry which is preliminary data.</text>
</comment>
<evidence type="ECO:0000313" key="2">
    <source>
        <dbReference type="EMBL" id="KAG6949738.1"/>
    </source>
</evidence>
<dbReference type="EMBL" id="JAENGZ010001212">
    <property type="protein sequence ID" value="KAG6949738.1"/>
    <property type="molecule type" value="Genomic_DNA"/>
</dbReference>
<dbReference type="OrthoDB" id="117697at2759"/>